<dbReference type="InterPro" id="IPR004358">
    <property type="entry name" value="Sig_transdc_His_kin-like_C"/>
</dbReference>
<keyword evidence="6" id="KW-0802">TPR repeat</keyword>
<dbReference type="PRINTS" id="PR00344">
    <property type="entry name" value="BCTRLSENSOR"/>
</dbReference>
<dbReference type="eggNOG" id="COG0457">
    <property type="taxonomic scope" value="Bacteria"/>
</dbReference>
<dbReference type="CDD" id="cd00082">
    <property type="entry name" value="HisKA"/>
    <property type="match status" value="1"/>
</dbReference>
<dbReference type="PANTHER" id="PTHR43047">
    <property type="entry name" value="TWO-COMPONENT HISTIDINE PROTEIN KINASE"/>
    <property type="match status" value="1"/>
</dbReference>
<dbReference type="InterPro" id="IPR019734">
    <property type="entry name" value="TPR_rpt"/>
</dbReference>
<dbReference type="InterPro" id="IPR003594">
    <property type="entry name" value="HATPase_dom"/>
</dbReference>
<dbReference type="GO" id="GO:0005886">
    <property type="term" value="C:plasma membrane"/>
    <property type="evidence" value="ECO:0007669"/>
    <property type="project" value="TreeGrafter"/>
</dbReference>
<proteinExistence type="predicted"/>
<dbReference type="eggNOG" id="COG2205">
    <property type="taxonomic scope" value="Bacteria"/>
</dbReference>
<dbReference type="InterPro" id="IPR036097">
    <property type="entry name" value="HisK_dim/P_sf"/>
</dbReference>
<dbReference type="STRING" id="398720.MED217_04412"/>
<dbReference type="InterPro" id="IPR011990">
    <property type="entry name" value="TPR-like_helical_dom_sf"/>
</dbReference>
<dbReference type="PROSITE" id="PS50109">
    <property type="entry name" value="HIS_KIN"/>
    <property type="match status" value="1"/>
</dbReference>
<organism evidence="9 10">
    <name type="scientific">Leeuwenhoekiella blandensis (strain CECT 7118 / CCUG 51940 / KCTC 22103 / MED217)</name>
    <name type="common">Flavobacterium sp. (strain MED217)</name>
    <dbReference type="NCBI Taxonomy" id="398720"/>
    <lineage>
        <taxon>Bacteria</taxon>
        <taxon>Pseudomonadati</taxon>
        <taxon>Bacteroidota</taxon>
        <taxon>Flavobacteriia</taxon>
        <taxon>Flavobacteriales</taxon>
        <taxon>Flavobacteriaceae</taxon>
        <taxon>Leeuwenhoekiella</taxon>
    </lineage>
</organism>
<evidence type="ECO:0000313" key="10">
    <source>
        <dbReference type="Proteomes" id="UP000001601"/>
    </source>
</evidence>
<feature type="repeat" description="TPR" evidence="6">
    <location>
        <begin position="60"/>
        <end position="93"/>
    </location>
</feature>
<name>A3XJM8_LEEBM</name>
<keyword evidence="7" id="KW-0472">Membrane</keyword>
<keyword evidence="3" id="KW-0597">Phosphoprotein</keyword>
<dbReference type="AlphaFoldDB" id="A3XJM8"/>
<dbReference type="SMART" id="SM00028">
    <property type="entry name" value="TPR"/>
    <property type="match status" value="5"/>
</dbReference>
<dbReference type="Pfam" id="PF13424">
    <property type="entry name" value="TPR_12"/>
    <property type="match status" value="1"/>
</dbReference>
<dbReference type="Gene3D" id="1.25.40.10">
    <property type="entry name" value="Tetratricopeptide repeat domain"/>
    <property type="match status" value="2"/>
</dbReference>
<dbReference type="InterPro" id="IPR005467">
    <property type="entry name" value="His_kinase_dom"/>
</dbReference>
<comment type="caution">
    <text evidence="9">The sequence shown here is derived from an EMBL/GenBank/DDBJ whole genome shotgun (WGS) entry which is preliminary data.</text>
</comment>
<keyword evidence="7" id="KW-1133">Transmembrane helix</keyword>
<dbReference type="Proteomes" id="UP000001601">
    <property type="component" value="Unassembled WGS sequence"/>
</dbReference>
<keyword evidence="5" id="KW-0418">Kinase</keyword>
<dbReference type="Gene3D" id="3.30.565.10">
    <property type="entry name" value="Histidine kinase-like ATPase, C-terminal domain"/>
    <property type="match status" value="1"/>
</dbReference>
<evidence type="ECO:0000256" key="6">
    <source>
        <dbReference type="PROSITE-ProRule" id="PRU00339"/>
    </source>
</evidence>
<dbReference type="Pfam" id="PF02518">
    <property type="entry name" value="HATPase_c"/>
    <property type="match status" value="1"/>
</dbReference>
<keyword evidence="7" id="KW-0812">Transmembrane</keyword>
<dbReference type="EC" id="2.7.13.3" evidence="2"/>
<dbReference type="SUPFAM" id="SSF47384">
    <property type="entry name" value="Homodimeric domain of signal transducing histidine kinase"/>
    <property type="match status" value="1"/>
</dbReference>
<evidence type="ECO:0000256" key="1">
    <source>
        <dbReference type="ARBA" id="ARBA00000085"/>
    </source>
</evidence>
<comment type="catalytic activity">
    <reaction evidence="1">
        <text>ATP + protein L-histidine = ADP + protein N-phospho-L-histidine.</text>
        <dbReference type="EC" id="2.7.13.3"/>
    </reaction>
</comment>
<dbReference type="Gene3D" id="1.10.287.130">
    <property type="match status" value="1"/>
</dbReference>
<feature type="transmembrane region" description="Helical" evidence="7">
    <location>
        <begin position="332"/>
        <end position="352"/>
    </location>
</feature>
<evidence type="ECO:0000259" key="8">
    <source>
        <dbReference type="PROSITE" id="PS50109"/>
    </source>
</evidence>
<evidence type="ECO:0000256" key="3">
    <source>
        <dbReference type="ARBA" id="ARBA00022553"/>
    </source>
</evidence>
<dbReference type="HOGENOM" id="CLU_000445_114_67_10"/>
<dbReference type="SUPFAM" id="SSF48452">
    <property type="entry name" value="TPR-like"/>
    <property type="match status" value="2"/>
</dbReference>
<evidence type="ECO:0000256" key="7">
    <source>
        <dbReference type="SAM" id="Phobius"/>
    </source>
</evidence>
<keyword evidence="4" id="KW-0808">Transferase</keyword>
<dbReference type="PROSITE" id="PS50005">
    <property type="entry name" value="TPR"/>
    <property type="match status" value="1"/>
</dbReference>
<protein>
    <recommendedName>
        <fullName evidence="2">histidine kinase</fullName>
        <ecNumber evidence="2">2.7.13.3</ecNumber>
    </recommendedName>
</protein>
<dbReference type="GO" id="GO:0000155">
    <property type="term" value="F:phosphorelay sensor kinase activity"/>
    <property type="evidence" value="ECO:0007669"/>
    <property type="project" value="InterPro"/>
</dbReference>
<keyword evidence="10" id="KW-1185">Reference proteome</keyword>
<dbReference type="EMBL" id="AANC01000002">
    <property type="protein sequence ID" value="EAQ50244.1"/>
    <property type="molecule type" value="Genomic_DNA"/>
</dbReference>
<dbReference type="InterPro" id="IPR036890">
    <property type="entry name" value="HATPase_C_sf"/>
</dbReference>
<accession>A3XJM8</accession>
<dbReference type="SUPFAM" id="SSF55874">
    <property type="entry name" value="ATPase domain of HSP90 chaperone/DNA topoisomerase II/histidine kinase"/>
    <property type="match status" value="1"/>
</dbReference>
<dbReference type="InterPro" id="IPR003661">
    <property type="entry name" value="HisK_dim/P_dom"/>
</dbReference>
<dbReference type="SMART" id="SM00387">
    <property type="entry name" value="HATPase_c"/>
    <property type="match status" value="1"/>
</dbReference>
<sequence length="618" mass="69729">MLLSTSVLPAAVVQEDNNEQIEQLLEESQALAYDNFSAALLKLQEAYDLSKKVEDNLLTAEVLYTSGWVYYVKGKYQESLIHFNEGLSLFKQQDAQKGVAKSLIGTGLVIQAIDRHKEAIALFERVLGIYTTIKMPERKAPTYINLAISYIELKNYIKAQEVLNLAFDLANQYDLEQIKHHYHNKAGEVAFQTGQYQAAVKHHLAVLEHPTEPNAWEKSYAHAGLAQAYLKLNAISKAEFHGIEALKFAEGSESLWELERNTAILAAVFAAKGATEEAYQQLKASQKYHDSLYDLKTLQLVNILQLEEKENENKRLTSEVALKESELQATRWQLIGLVILALLLLFILFLLWKNNRQKAFFAKELAQKNKTIEHNQELILKRNIALNKINANKDKFFAIISHDLRAPMLSIKQMLDLVEQGVLSIADSKNLEQELKMQVEKTLVMIDNLLNWSQSQLDGVLVKPIAIDLPKTVAEIIEIHQVSADFKNIAIIHKAVAEIPLIRVDSGHLSVILHNLISNAIKFTYEGKKIFIEYHITTNKVNLHIRDQGMGIAQDKLEPLKQTQEQILSSIGTAMETGTGLGLMLVKQFLKLNDAQLDVQSIPGEGSEFILSFNMANR</sequence>
<evidence type="ECO:0000256" key="4">
    <source>
        <dbReference type="ARBA" id="ARBA00022679"/>
    </source>
</evidence>
<feature type="domain" description="Histidine kinase" evidence="8">
    <location>
        <begin position="399"/>
        <end position="617"/>
    </location>
</feature>
<reference evidence="9 10" key="1">
    <citation type="journal article" date="2007" name="Nature">
        <title>Light stimulates growth of proteorhodopsin-containing marine Flavobacteria.</title>
        <authorList>
            <person name="Gomez-Consarnau L."/>
            <person name="Gonzalez J.M."/>
            <person name="Coll-Llado M."/>
            <person name="Gourdon P."/>
            <person name="Pascher T."/>
            <person name="Neutze R."/>
            <person name="Pedros-Alio C."/>
            <person name="Pinhassi J."/>
        </authorList>
    </citation>
    <scope>NUCLEOTIDE SEQUENCE [LARGE SCALE GENOMIC DNA]</scope>
    <source>
        <strain evidence="9 10">MED217</strain>
    </source>
</reference>
<evidence type="ECO:0000256" key="2">
    <source>
        <dbReference type="ARBA" id="ARBA00012438"/>
    </source>
</evidence>
<dbReference type="PANTHER" id="PTHR43047:SF72">
    <property type="entry name" value="OSMOSENSING HISTIDINE PROTEIN KINASE SLN1"/>
    <property type="match status" value="1"/>
</dbReference>
<gene>
    <name evidence="9" type="ORF">MED217_04412</name>
</gene>
<evidence type="ECO:0000313" key="9">
    <source>
        <dbReference type="EMBL" id="EAQ50244.1"/>
    </source>
</evidence>
<dbReference type="GO" id="GO:0009927">
    <property type="term" value="F:histidine phosphotransfer kinase activity"/>
    <property type="evidence" value="ECO:0007669"/>
    <property type="project" value="TreeGrafter"/>
</dbReference>
<evidence type="ECO:0000256" key="5">
    <source>
        <dbReference type="ARBA" id="ARBA00022777"/>
    </source>
</evidence>